<organism evidence="3">
    <name type="scientific">Picocystis salinarum</name>
    <dbReference type="NCBI Taxonomy" id="88271"/>
    <lineage>
        <taxon>Eukaryota</taxon>
        <taxon>Viridiplantae</taxon>
        <taxon>Chlorophyta</taxon>
        <taxon>Picocystophyceae</taxon>
        <taxon>Picocystales</taxon>
        <taxon>Picocystaceae</taxon>
        <taxon>Picocystis</taxon>
    </lineage>
</organism>
<proteinExistence type="predicted"/>
<dbReference type="GO" id="GO:0080120">
    <property type="term" value="P:CAAX-box protein maturation"/>
    <property type="evidence" value="ECO:0007669"/>
    <property type="project" value="UniProtKB-ARBA"/>
</dbReference>
<dbReference type="EMBL" id="HBIS01007568">
    <property type="protein sequence ID" value="CAE0612800.1"/>
    <property type="molecule type" value="Transcribed_RNA"/>
</dbReference>
<accession>A0A7S3UFA3</accession>
<protein>
    <recommendedName>
        <fullName evidence="2">CAAX prenyl protease 2/Lysostaphin resistance protein A-like domain-containing protein</fullName>
    </recommendedName>
</protein>
<dbReference type="PANTHER" id="PTHR43592:SF7">
    <property type="entry name" value="CAAX AMINO TERMINAL PROTEASE FAMILY PROTEIN"/>
    <property type="match status" value="1"/>
</dbReference>
<evidence type="ECO:0000313" key="3">
    <source>
        <dbReference type="EMBL" id="CAE0612800.1"/>
    </source>
</evidence>
<evidence type="ECO:0000259" key="2">
    <source>
        <dbReference type="Pfam" id="PF02517"/>
    </source>
</evidence>
<dbReference type="InterPro" id="IPR003675">
    <property type="entry name" value="Rce1/LyrA-like_dom"/>
</dbReference>
<dbReference type="AlphaFoldDB" id="A0A7S3UFA3"/>
<sequence>MAAPRGALPAATREAVLRSCGATSGLMLLAGTLARGQAWPTGAGTAETAVLHLGVAVGAAASVTAARSVLLQKNRAFRDATDRSNAQVLPPVAQNPCEVAFVCLAPAAGEEMLFRNALVPAIAWDWRGVVIAGSVFGALHLTGGRNFTFAAWAAAVGCAYGAALLVTGDGNVPIVAHAIANAASAYMWIQEHPEDVRNYHHENSMQERKYKNEVNPNVADGTGEDQTAKDPPFEPLDPQGLQNKRSRRTK</sequence>
<dbReference type="PANTHER" id="PTHR43592">
    <property type="entry name" value="CAAX AMINO TERMINAL PROTEASE"/>
    <property type="match status" value="1"/>
</dbReference>
<name>A0A7S3UFA3_9CHLO</name>
<reference evidence="3" key="1">
    <citation type="submission" date="2021-01" db="EMBL/GenBank/DDBJ databases">
        <authorList>
            <person name="Corre E."/>
            <person name="Pelletier E."/>
            <person name="Niang G."/>
            <person name="Scheremetjew M."/>
            <person name="Finn R."/>
            <person name="Kale V."/>
            <person name="Holt S."/>
            <person name="Cochrane G."/>
            <person name="Meng A."/>
            <person name="Brown T."/>
            <person name="Cohen L."/>
        </authorList>
    </citation>
    <scope>NUCLEOTIDE SEQUENCE</scope>
    <source>
        <strain evidence="3">CCMP1897</strain>
    </source>
</reference>
<dbReference type="Pfam" id="PF02517">
    <property type="entry name" value="Rce1-like"/>
    <property type="match status" value="1"/>
</dbReference>
<feature type="domain" description="CAAX prenyl protease 2/Lysostaphin resistance protein A-like" evidence="2">
    <location>
        <begin position="99"/>
        <end position="182"/>
    </location>
</feature>
<feature type="compositionally biased region" description="Basic and acidic residues" evidence="1">
    <location>
        <begin position="202"/>
        <end position="212"/>
    </location>
</feature>
<evidence type="ECO:0000256" key="1">
    <source>
        <dbReference type="SAM" id="MobiDB-lite"/>
    </source>
</evidence>
<gene>
    <name evidence="3" type="ORF">PSAL00342_LOCUS6699</name>
</gene>
<feature type="region of interest" description="Disordered" evidence="1">
    <location>
        <begin position="202"/>
        <end position="250"/>
    </location>
</feature>
<dbReference type="GO" id="GO:0004175">
    <property type="term" value="F:endopeptidase activity"/>
    <property type="evidence" value="ECO:0007669"/>
    <property type="project" value="UniProtKB-ARBA"/>
</dbReference>